<feature type="signal peptide" evidence="5">
    <location>
        <begin position="1"/>
        <end position="29"/>
    </location>
</feature>
<keyword evidence="4" id="KW-0676">Redox-active center</keyword>
<evidence type="ECO:0000313" key="8">
    <source>
        <dbReference type="Proteomes" id="UP001144805"/>
    </source>
</evidence>
<dbReference type="InterPro" id="IPR006311">
    <property type="entry name" value="TAT_signal"/>
</dbReference>
<accession>A0A9X3IMF5</accession>
<dbReference type="PROSITE" id="PS51318">
    <property type="entry name" value="TAT"/>
    <property type="match status" value="1"/>
</dbReference>
<dbReference type="Pfam" id="PF01323">
    <property type="entry name" value="DSBA"/>
    <property type="match status" value="1"/>
</dbReference>
<dbReference type="Proteomes" id="UP001144805">
    <property type="component" value="Unassembled WGS sequence"/>
</dbReference>
<comment type="caution">
    <text evidence="7">The sequence shown here is derived from an EMBL/GenBank/DDBJ whole genome shotgun (WGS) entry which is preliminary data.</text>
</comment>
<gene>
    <name evidence="7" type="ORF">OSH07_11605</name>
</gene>
<dbReference type="GO" id="GO:0016491">
    <property type="term" value="F:oxidoreductase activity"/>
    <property type="evidence" value="ECO:0007669"/>
    <property type="project" value="UniProtKB-KW"/>
</dbReference>
<dbReference type="AlphaFoldDB" id="A0A9X3IMF5"/>
<keyword evidence="3" id="KW-1015">Disulfide bond</keyword>
<evidence type="ECO:0000313" key="7">
    <source>
        <dbReference type="EMBL" id="MCX5569840.1"/>
    </source>
</evidence>
<evidence type="ECO:0000256" key="1">
    <source>
        <dbReference type="ARBA" id="ARBA00022729"/>
    </source>
</evidence>
<sequence length="209" mass="22184">MNRRFFLGLAAAGLAGSSALMLGGNAALAKSVDVSSVLRDPEAPVGGNPRGDVTIVAFFDYNCPYCKLSAVDLARVVKEDGRIRLVYKDWAILSAASVQGAQYALAAKYQGKYVAAHNALMRLSGGHRSGAEMLQAIKASGVDVNRLQADLSAHGPQISALMKRNHAQALGLGMNGTPTYLIGDFRTSTLDYNGFKQAVAEARRRQAVN</sequence>
<evidence type="ECO:0000256" key="2">
    <source>
        <dbReference type="ARBA" id="ARBA00023002"/>
    </source>
</evidence>
<keyword evidence="1 5" id="KW-0732">Signal</keyword>
<proteinExistence type="predicted"/>
<feature type="domain" description="Thioredoxin" evidence="6">
    <location>
        <begin position="20"/>
        <end position="204"/>
    </location>
</feature>
<dbReference type="InterPro" id="IPR001853">
    <property type="entry name" value="DSBA-like_thioredoxin_dom"/>
</dbReference>
<organism evidence="7 8">
    <name type="scientific">Kaistia nematophila</name>
    <dbReference type="NCBI Taxonomy" id="2994654"/>
    <lineage>
        <taxon>Bacteria</taxon>
        <taxon>Pseudomonadati</taxon>
        <taxon>Pseudomonadota</taxon>
        <taxon>Alphaproteobacteria</taxon>
        <taxon>Hyphomicrobiales</taxon>
        <taxon>Kaistiaceae</taxon>
        <taxon>Kaistia</taxon>
    </lineage>
</organism>
<dbReference type="RefSeq" id="WP_266338811.1">
    <property type="nucleotide sequence ID" value="NZ_JAPKNK010000004.1"/>
</dbReference>
<keyword evidence="8" id="KW-1185">Reference proteome</keyword>
<dbReference type="InterPro" id="IPR036249">
    <property type="entry name" value="Thioredoxin-like_sf"/>
</dbReference>
<dbReference type="PROSITE" id="PS51352">
    <property type="entry name" value="THIOREDOXIN_2"/>
    <property type="match status" value="1"/>
</dbReference>
<dbReference type="EMBL" id="JAPKNK010000004">
    <property type="protein sequence ID" value="MCX5569840.1"/>
    <property type="molecule type" value="Genomic_DNA"/>
</dbReference>
<dbReference type="CDD" id="cd03023">
    <property type="entry name" value="DsbA_Com1_like"/>
    <property type="match status" value="1"/>
</dbReference>
<dbReference type="InterPro" id="IPR013766">
    <property type="entry name" value="Thioredoxin_domain"/>
</dbReference>
<dbReference type="PANTHER" id="PTHR13887">
    <property type="entry name" value="GLUTATHIONE S-TRANSFERASE KAPPA"/>
    <property type="match status" value="1"/>
</dbReference>
<evidence type="ECO:0000256" key="3">
    <source>
        <dbReference type="ARBA" id="ARBA00023157"/>
    </source>
</evidence>
<dbReference type="SUPFAM" id="SSF52833">
    <property type="entry name" value="Thioredoxin-like"/>
    <property type="match status" value="1"/>
</dbReference>
<evidence type="ECO:0000256" key="5">
    <source>
        <dbReference type="SAM" id="SignalP"/>
    </source>
</evidence>
<keyword evidence="2" id="KW-0560">Oxidoreductase</keyword>
<reference evidence="7" key="1">
    <citation type="submission" date="2022-11" db="EMBL/GenBank/DDBJ databases">
        <title>Biodiversity and phylogenetic relationships of bacteria.</title>
        <authorList>
            <person name="Machado R.A.R."/>
            <person name="Bhat A."/>
            <person name="Loulou A."/>
            <person name="Kallel S."/>
        </authorList>
    </citation>
    <scope>NUCLEOTIDE SEQUENCE</scope>
    <source>
        <strain evidence="7">K-TC2</strain>
    </source>
</reference>
<evidence type="ECO:0000259" key="6">
    <source>
        <dbReference type="PROSITE" id="PS51352"/>
    </source>
</evidence>
<dbReference type="Gene3D" id="3.40.30.10">
    <property type="entry name" value="Glutaredoxin"/>
    <property type="match status" value="1"/>
</dbReference>
<protein>
    <submittedName>
        <fullName evidence="7">DsbA family protein</fullName>
    </submittedName>
</protein>
<evidence type="ECO:0000256" key="4">
    <source>
        <dbReference type="ARBA" id="ARBA00023284"/>
    </source>
</evidence>
<dbReference type="PANTHER" id="PTHR13887:SF14">
    <property type="entry name" value="DISULFIDE BOND FORMATION PROTEIN D"/>
    <property type="match status" value="1"/>
</dbReference>
<name>A0A9X3IMF5_9HYPH</name>
<feature type="chain" id="PRO_5040914196" evidence="5">
    <location>
        <begin position="30"/>
        <end position="209"/>
    </location>
</feature>